<feature type="domain" description="AAA" evidence="1">
    <location>
        <begin position="2"/>
        <end position="172"/>
    </location>
</feature>
<organism evidence="2 3">
    <name type="scientific">Tautonia plasticadhaerens</name>
    <dbReference type="NCBI Taxonomy" id="2527974"/>
    <lineage>
        <taxon>Bacteria</taxon>
        <taxon>Pseudomonadati</taxon>
        <taxon>Planctomycetota</taxon>
        <taxon>Planctomycetia</taxon>
        <taxon>Isosphaerales</taxon>
        <taxon>Isosphaeraceae</taxon>
        <taxon>Tautonia</taxon>
    </lineage>
</organism>
<keyword evidence="2" id="KW-0378">Hydrolase</keyword>
<dbReference type="EC" id="3.6.-.-" evidence="2"/>
<dbReference type="SUPFAM" id="SSF52540">
    <property type="entry name" value="P-loop containing nucleoside triphosphate hydrolases"/>
    <property type="match status" value="1"/>
</dbReference>
<protein>
    <submittedName>
        <fullName evidence="2">MinD/ParA/CobQ/CobA-like protein</fullName>
        <ecNumber evidence="2">3.6.-.-</ecNumber>
    </submittedName>
</protein>
<dbReference type="AlphaFoldDB" id="A0A518HEY6"/>
<accession>A0A518HEY6</accession>
<proteinExistence type="predicted"/>
<dbReference type="PANTHER" id="PTHR13696">
    <property type="entry name" value="P-LOOP CONTAINING NUCLEOSIDE TRIPHOSPHATE HYDROLASE"/>
    <property type="match status" value="1"/>
</dbReference>
<dbReference type="OrthoDB" id="9815116at2"/>
<dbReference type="InterPro" id="IPR027417">
    <property type="entry name" value="P-loop_NTPase"/>
</dbReference>
<keyword evidence="2" id="KW-0614">Plasmid</keyword>
<evidence type="ECO:0000259" key="1">
    <source>
        <dbReference type="Pfam" id="PF13614"/>
    </source>
</evidence>
<sequence>MPIIAMTNQKGGVGKTTSTLNLGAAFARLGRRTLIIDDDPQSSLTQGLLTPDATFVMPPERTIYALFAGLDAGPSELVVEGVFPGLDLLPGSPRAGSFNRPEPHTVDPDHAALFAEGLDRITAGYDVVLIDTAPSLQFNTWVALLAADAVLVPAQAEAYGNQGIAIVFDWLHLVGHVRGRALPIAGLLVNQHKSRRGLQQAVVDALREHFPETLSTAIPDTTDIPEAINLGKPVQAHKPRGTAAKAYDAVAREIGARLAALGLMAGDGKDRGEAEDAREAA</sequence>
<name>A0A518HEY6_9BACT</name>
<dbReference type="PANTHER" id="PTHR13696:SF99">
    <property type="entry name" value="COBYRINIC ACID AC-DIAMIDE SYNTHASE"/>
    <property type="match status" value="1"/>
</dbReference>
<dbReference type="KEGG" id="tpla:ElP_73590"/>
<dbReference type="InterPro" id="IPR050678">
    <property type="entry name" value="DNA_Partitioning_ATPase"/>
</dbReference>
<dbReference type="EMBL" id="CP036428">
    <property type="protein sequence ID" value="QDV39392.1"/>
    <property type="molecule type" value="Genomic_DNA"/>
</dbReference>
<keyword evidence="3" id="KW-1185">Reference proteome</keyword>
<dbReference type="Proteomes" id="UP000317835">
    <property type="component" value="Plasmid pElP_2"/>
</dbReference>
<geneLocation type="plasmid" evidence="3">
    <name>pelp_2</name>
</geneLocation>
<dbReference type="InterPro" id="IPR025669">
    <property type="entry name" value="AAA_dom"/>
</dbReference>
<dbReference type="RefSeq" id="WP_145279621.1">
    <property type="nucleotide sequence ID" value="NZ_CP036428.1"/>
</dbReference>
<gene>
    <name evidence="2" type="ORF">ElP_73590</name>
</gene>
<reference evidence="2 3" key="1">
    <citation type="submission" date="2019-02" db="EMBL/GenBank/DDBJ databases">
        <title>Deep-cultivation of Planctomycetes and their phenomic and genomic characterization uncovers novel biology.</title>
        <authorList>
            <person name="Wiegand S."/>
            <person name="Jogler M."/>
            <person name="Boedeker C."/>
            <person name="Pinto D."/>
            <person name="Vollmers J."/>
            <person name="Rivas-Marin E."/>
            <person name="Kohn T."/>
            <person name="Peeters S.H."/>
            <person name="Heuer A."/>
            <person name="Rast P."/>
            <person name="Oberbeckmann S."/>
            <person name="Bunk B."/>
            <person name="Jeske O."/>
            <person name="Meyerdierks A."/>
            <person name="Storesund J.E."/>
            <person name="Kallscheuer N."/>
            <person name="Luecker S."/>
            <person name="Lage O.M."/>
            <person name="Pohl T."/>
            <person name="Merkel B.J."/>
            <person name="Hornburger P."/>
            <person name="Mueller R.-W."/>
            <person name="Bruemmer F."/>
            <person name="Labrenz M."/>
            <person name="Spormann A.M."/>
            <person name="Op den Camp H."/>
            <person name="Overmann J."/>
            <person name="Amann R."/>
            <person name="Jetten M.S.M."/>
            <person name="Mascher T."/>
            <person name="Medema M.H."/>
            <person name="Devos D.P."/>
            <person name="Kaster A.-K."/>
            <person name="Ovreas L."/>
            <person name="Rohde M."/>
            <person name="Galperin M.Y."/>
            <person name="Jogler C."/>
        </authorList>
    </citation>
    <scope>NUCLEOTIDE SEQUENCE [LARGE SCALE GENOMIC DNA]</scope>
    <source>
        <strain evidence="2 3">ElP</strain>
        <plasmid evidence="3">pelp_2</plasmid>
    </source>
</reference>
<dbReference type="Pfam" id="PF13614">
    <property type="entry name" value="AAA_31"/>
    <property type="match status" value="1"/>
</dbReference>
<evidence type="ECO:0000313" key="3">
    <source>
        <dbReference type="Proteomes" id="UP000317835"/>
    </source>
</evidence>
<dbReference type="CDD" id="cd02042">
    <property type="entry name" value="ParAB_family"/>
    <property type="match status" value="1"/>
</dbReference>
<dbReference type="GO" id="GO:0016787">
    <property type="term" value="F:hydrolase activity"/>
    <property type="evidence" value="ECO:0007669"/>
    <property type="project" value="UniProtKB-KW"/>
</dbReference>
<dbReference type="Gene3D" id="3.40.50.300">
    <property type="entry name" value="P-loop containing nucleotide triphosphate hydrolases"/>
    <property type="match status" value="1"/>
</dbReference>
<evidence type="ECO:0000313" key="2">
    <source>
        <dbReference type="EMBL" id="QDV39392.1"/>
    </source>
</evidence>